<feature type="compositionally biased region" description="Polar residues" evidence="1">
    <location>
        <begin position="13"/>
        <end position="31"/>
    </location>
</feature>
<protein>
    <submittedName>
        <fullName evidence="2">Uncharacterized protein</fullName>
    </submittedName>
</protein>
<evidence type="ECO:0000256" key="1">
    <source>
        <dbReference type="SAM" id="MobiDB-lite"/>
    </source>
</evidence>
<feature type="compositionally biased region" description="Low complexity" evidence="1">
    <location>
        <begin position="32"/>
        <end position="55"/>
    </location>
</feature>
<dbReference type="AlphaFoldDB" id="A0AAV9J2W5"/>
<comment type="caution">
    <text evidence="2">The sequence shown here is derived from an EMBL/GenBank/DDBJ whole genome shotgun (WGS) entry which is preliminary data.</text>
</comment>
<dbReference type="EMBL" id="JAVFHQ010000111">
    <property type="protein sequence ID" value="KAK4539196.1"/>
    <property type="molecule type" value="Genomic_DNA"/>
</dbReference>
<sequence length="335" mass="36843">MDSASYAPLTPEATHQSAAPSANGTPLSFSGSSTPIPHTRSSTPTTPRRTSYGPSKSVLLHYGDNSLSGQLYLIRTGDYLNGLFPRFFDIPPSAETSVNGVKEPFVLVHAVQGLSWVDARELPALQNAFGQDGQRVGDHFIAVTDDAWLWNSVRLLGKCELDGTFDPFSADHTDIILALPCLKALPNPPNARLSAKKPAKVYPPVPIAPALYATITKIRTVLTANSSNTTHSSGISRRYINTDLAELLDPDTQVLSQQHPLWRLRGNVALWKVAVWNMLCYKSNVKKAEKEAQPLPEAYFEEVFEDRREMERETFLMPSVVEEVKGLEGKAQGDK</sequence>
<accession>A0AAV9J2W5</accession>
<dbReference type="Proteomes" id="UP001324427">
    <property type="component" value="Unassembled WGS sequence"/>
</dbReference>
<feature type="region of interest" description="Disordered" evidence="1">
    <location>
        <begin position="1"/>
        <end position="55"/>
    </location>
</feature>
<gene>
    <name evidence="2" type="ORF">LTR36_001172</name>
</gene>
<reference evidence="2 3" key="1">
    <citation type="submission" date="2021-11" db="EMBL/GenBank/DDBJ databases">
        <title>Black yeast isolated from Biological Soil Crust.</title>
        <authorList>
            <person name="Kurbessoian T."/>
        </authorList>
    </citation>
    <scope>NUCLEOTIDE SEQUENCE [LARGE SCALE GENOMIC DNA]</scope>
    <source>
        <strain evidence="2 3">CCFEE 5522</strain>
    </source>
</reference>
<name>A0AAV9J2W5_9PEZI</name>
<proteinExistence type="predicted"/>
<keyword evidence="3" id="KW-1185">Reference proteome</keyword>
<evidence type="ECO:0000313" key="2">
    <source>
        <dbReference type="EMBL" id="KAK4539196.1"/>
    </source>
</evidence>
<evidence type="ECO:0000313" key="3">
    <source>
        <dbReference type="Proteomes" id="UP001324427"/>
    </source>
</evidence>
<organism evidence="2 3">
    <name type="scientific">Oleoguttula mirabilis</name>
    <dbReference type="NCBI Taxonomy" id="1507867"/>
    <lineage>
        <taxon>Eukaryota</taxon>
        <taxon>Fungi</taxon>
        <taxon>Dikarya</taxon>
        <taxon>Ascomycota</taxon>
        <taxon>Pezizomycotina</taxon>
        <taxon>Dothideomycetes</taxon>
        <taxon>Dothideomycetidae</taxon>
        <taxon>Mycosphaerellales</taxon>
        <taxon>Teratosphaeriaceae</taxon>
        <taxon>Oleoguttula</taxon>
    </lineage>
</organism>